<sequence length="219" mass="22753">MPEHLKKYITPAQFQAFAERSRGIRESRRTLKKGFRGLDVNYHGIDPAKMDISKLHPTERPIFAEQARLAAEQRTRQEAMGGPRAGWAHVGGGLSAGAGGIKTTQQPIGGAGGQAPDAGKPYTGLAPTPVVPPTAAPPAAPPPPSPSQLPPLSPNSPEVPERWRAILSGSPEPQSSPTASPTASPPPPPSPGAQAPSARPGEFMPYLGRSPGAAMRGRG</sequence>
<protein>
    <submittedName>
        <fullName evidence="2">Uncharacterized protein</fullName>
    </submittedName>
</protein>
<feature type="compositionally biased region" description="Low complexity" evidence="1">
    <location>
        <begin position="192"/>
        <end position="201"/>
    </location>
</feature>
<accession>A0A0F9RMV0</accession>
<dbReference type="AlphaFoldDB" id="A0A0F9RMV0"/>
<dbReference type="EMBL" id="LAZR01000785">
    <property type="protein sequence ID" value="KKN57865.1"/>
    <property type="molecule type" value="Genomic_DNA"/>
</dbReference>
<feature type="region of interest" description="Disordered" evidence="1">
    <location>
        <begin position="97"/>
        <end position="219"/>
    </location>
</feature>
<comment type="caution">
    <text evidence="2">The sequence shown here is derived from an EMBL/GenBank/DDBJ whole genome shotgun (WGS) entry which is preliminary data.</text>
</comment>
<reference evidence="2" key="1">
    <citation type="journal article" date="2015" name="Nature">
        <title>Complex archaea that bridge the gap between prokaryotes and eukaryotes.</title>
        <authorList>
            <person name="Spang A."/>
            <person name="Saw J.H."/>
            <person name="Jorgensen S.L."/>
            <person name="Zaremba-Niedzwiedzka K."/>
            <person name="Martijn J."/>
            <person name="Lind A.E."/>
            <person name="van Eijk R."/>
            <person name="Schleper C."/>
            <person name="Guy L."/>
            <person name="Ettema T.J."/>
        </authorList>
    </citation>
    <scope>NUCLEOTIDE SEQUENCE</scope>
</reference>
<evidence type="ECO:0000256" key="1">
    <source>
        <dbReference type="SAM" id="MobiDB-lite"/>
    </source>
</evidence>
<feature type="compositionally biased region" description="Low complexity" evidence="1">
    <location>
        <begin position="170"/>
        <end position="182"/>
    </location>
</feature>
<gene>
    <name evidence="2" type="ORF">LCGC14_0557980</name>
</gene>
<organism evidence="2">
    <name type="scientific">marine sediment metagenome</name>
    <dbReference type="NCBI Taxonomy" id="412755"/>
    <lineage>
        <taxon>unclassified sequences</taxon>
        <taxon>metagenomes</taxon>
        <taxon>ecological metagenomes</taxon>
    </lineage>
</organism>
<evidence type="ECO:0000313" key="2">
    <source>
        <dbReference type="EMBL" id="KKN57865.1"/>
    </source>
</evidence>
<proteinExistence type="predicted"/>
<feature type="compositionally biased region" description="Pro residues" evidence="1">
    <location>
        <begin position="129"/>
        <end position="154"/>
    </location>
</feature>
<name>A0A0F9RMV0_9ZZZZ</name>